<comment type="similarity">
    <text evidence="2 12">Belongs to the cytochrome P450 family.</text>
</comment>
<comment type="subcellular location">
    <subcellularLocation>
        <location evidence="1">Membrane</location>
    </subcellularLocation>
</comment>
<name>A0A0A9DAH8_ARUDO</name>
<dbReference type="EMBL" id="GBRH01213064">
    <property type="protein sequence ID" value="JAD84831.1"/>
    <property type="molecule type" value="Transcribed_RNA"/>
</dbReference>
<evidence type="ECO:0000256" key="6">
    <source>
        <dbReference type="ARBA" id="ARBA00022989"/>
    </source>
</evidence>
<keyword evidence="5 11" id="KW-0479">Metal-binding</keyword>
<dbReference type="SUPFAM" id="SSF48264">
    <property type="entry name" value="Cytochrome P450"/>
    <property type="match status" value="1"/>
</dbReference>
<dbReference type="Pfam" id="PF00067">
    <property type="entry name" value="p450"/>
    <property type="match status" value="1"/>
</dbReference>
<dbReference type="InterPro" id="IPR017972">
    <property type="entry name" value="Cyt_P450_CS"/>
</dbReference>
<dbReference type="InterPro" id="IPR036396">
    <property type="entry name" value="Cyt_P450_sf"/>
</dbReference>
<evidence type="ECO:0000256" key="2">
    <source>
        <dbReference type="ARBA" id="ARBA00010617"/>
    </source>
</evidence>
<dbReference type="InterPro" id="IPR050665">
    <property type="entry name" value="Cytochrome_P450_Monooxygen"/>
</dbReference>
<evidence type="ECO:0000256" key="5">
    <source>
        <dbReference type="ARBA" id="ARBA00022723"/>
    </source>
</evidence>
<dbReference type="Gene3D" id="1.10.630.10">
    <property type="entry name" value="Cytochrome P450"/>
    <property type="match status" value="1"/>
</dbReference>
<dbReference type="GO" id="GO:0020037">
    <property type="term" value="F:heme binding"/>
    <property type="evidence" value="ECO:0007669"/>
    <property type="project" value="InterPro"/>
</dbReference>
<keyword evidence="7 12" id="KW-0560">Oxidoreductase</keyword>
<dbReference type="PANTHER" id="PTHR24282">
    <property type="entry name" value="CYTOCHROME P450 FAMILY MEMBER"/>
    <property type="match status" value="1"/>
</dbReference>
<dbReference type="InterPro" id="IPR001128">
    <property type="entry name" value="Cyt_P450"/>
</dbReference>
<keyword evidence="10 13" id="KW-0472">Membrane</keyword>
<sequence length="524" mass="59018">MELGFSSLQWLTLLPPLLLCVLLFSYLYTILWLRPQRLRQKLRSQGVRGPKPSFLFGNIPEMRRIKQELAKVDQELEAGTSDRFSSNYVATLFPYYLHWGRVYGSIYQYSTGSIHALNVTDPDLVKELASYKSLDLGKPCFLQKERGALLGIGILTSNGDLWVHQRKVIAPEFFMDKVKGMVNMMIEVAMAMLDSWEQMVEREGGSAEVVVDEFLRNFSADVISRASFGSSFDEGKEIFNKIRQLQIAMSKQTILIGVPVSRYLPTKSNRYIWSLERSIHNLILNIAKRHEYDSATSMNKDLLHSIIEGAKAGPFSSCTPEDFIVDNCKNIYFAGHETTSTTAAWCLMLLASHPKWQSSARDEVLDICQENPLNADMLRKLKTLTMVIQETLRLYPPAPFVTREALNDIKLGSINIPKGTNIRIPIAQAHRDPSTWGPNPDRFDPGRFANGISGACKPSHMYMPFGVGARTCAGQNLAIVELKVVLSLVLSRFEFALSPNYVHGPAFRLTIEPGNGVPLIFRKF</sequence>
<dbReference type="GO" id="GO:0004497">
    <property type="term" value="F:monooxygenase activity"/>
    <property type="evidence" value="ECO:0007669"/>
    <property type="project" value="UniProtKB-KW"/>
</dbReference>
<keyword evidence="8 11" id="KW-0408">Iron</keyword>
<organism evidence="14">
    <name type="scientific">Arundo donax</name>
    <name type="common">Giant reed</name>
    <name type="synonym">Donax arundinaceus</name>
    <dbReference type="NCBI Taxonomy" id="35708"/>
    <lineage>
        <taxon>Eukaryota</taxon>
        <taxon>Viridiplantae</taxon>
        <taxon>Streptophyta</taxon>
        <taxon>Embryophyta</taxon>
        <taxon>Tracheophyta</taxon>
        <taxon>Spermatophyta</taxon>
        <taxon>Magnoliopsida</taxon>
        <taxon>Liliopsida</taxon>
        <taxon>Poales</taxon>
        <taxon>Poaceae</taxon>
        <taxon>PACMAD clade</taxon>
        <taxon>Arundinoideae</taxon>
        <taxon>Arundineae</taxon>
        <taxon>Arundo</taxon>
    </lineage>
</organism>
<proteinExistence type="inferred from homology"/>
<protein>
    <submittedName>
        <fullName evidence="14">Uncharacterized protein</fullName>
    </submittedName>
</protein>
<dbReference type="PRINTS" id="PR00385">
    <property type="entry name" value="P450"/>
</dbReference>
<comment type="cofactor">
    <cofactor evidence="11">
        <name>heme</name>
        <dbReference type="ChEBI" id="CHEBI:30413"/>
    </cofactor>
</comment>
<dbReference type="PRINTS" id="PR00463">
    <property type="entry name" value="EP450I"/>
</dbReference>
<evidence type="ECO:0000256" key="10">
    <source>
        <dbReference type="ARBA" id="ARBA00023136"/>
    </source>
</evidence>
<evidence type="ECO:0000256" key="11">
    <source>
        <dbReference type="PIRSR" id="PIRSR602401-1"/>
    </source>
</evidence>
<keyword evidence="4 13" id="KW-0812">Transmembrane</keyword>
<dbReference type="PANTHER" id="PTHR24282:SF196">
    <property type="entry name" value="CYTOCHROME P450 714C2"/>
    <property type="match status" value="1"/>
</dbReference>
<dbReference type="PROSITE" id="PS00086">
    <property type="entry name" value="CYTOCHROME_P450"/>
    <property type="match status" value="1"/>
</dbReference>
<feature type="transmembrane region" description="Helical" evidence="13">
    <location>
        <begin position="12"/>
        <end position="33"/>
    </location>
</feature>
<accession>A0A0A9DAH8</accession>
<dbReference type="GO" id="GO:0005506">
    <property type="term" value="F:iron ion binding"/>
    <property type="evidence" value="ECO:0007669"/>
    <property type="project" value="InterPro"/>
</dbReference>
<dbReference type="GO" id="GO:0016705">
    <property type="term" value="F:oxidoreductase activity, acting on paired donors, with incorporation or reduction of molecular oxygen"/>
    <property type="evidence" value="ECO:0007669"/>
    <property type="project" value="InterPro"/>
</dbReference>
<dbReference type="GO" id="GO:0016020">
    <property type="term" value="C:membrane"/>
    <property type="evidence" value="ECO:0007669"/>
    <property type="project" value="UniProtKB-SubCell"/>
</dbReference>
<evidence type="ECO:0000256" key="8">
    <source>
        <dbReference type="ARBA" id="ARBA00023004"/>
    </source>
</evidence>
<keyword evidence="3 11" id="KW-0349">Heme</keyword>
<dbReference type="CDD" id="cd20640">
    <property type="entry name" value="CYP714"/>
    <property type="match status" value="1"/>
</dbReference>
<reference evidence="14" key="1">
    <citation type="submission" date="2014-09" db="EMBL/GenBank/DDBJ databases">
        <authorList>
            <person name="Magalhaes I.L.F."/>
            <person name="Oliveira U."/>
            <person name="Santos F.R."/>
            <person name="Vidigal T.H.D.A."/>
            <person name="Brescovit A.D."/>
            <person name="Santos A.J."/>
        </authorList>
    </citation>
    <scope>NUCLEOTIDE SEQUENCE</scope>
    <source>
        <tissue evidence="14">Shoot tissue taken approximately 20 cm above the soil surface</tissue>
    </source>
</reference>
<dbReference type="InterPro" id="IPR002401">
    <property type="entry name" value="Cyt_P450_E_grp-I"/>
</dbReference>
<evidence type="ECO:0000256" key="1">
    <source>
        <dbReference type="ARBA" id="ARBA00004370"/>
    </source>
</evidence>
<keyword evidence="6 13" id="KW-1133">Transmembrane helix</keyword>
<reference evidence="14" key="2">
    <citation type="journal article" date="2015" name="Data Brief">
        <title>Shoot transcriptome of the giant reed, Arundo donax.</title>
        <authorList>
            <person name="Barrero R.A."/>
            <person name="Guerrero F.D."/>
            <person name="Moolhuijzen P."/>
            <person name="Goolsby J.A."/>
            <person name="Tidwell J."/>
            <person name="Bellgard S.E."/>
            <person name="Bellgard M.I."/>
        </authorList>
    </citation>
    <scope>NUCLEOTIDE SEQUENCE</scope>
    <source>
        <tissue evidence="14">Shoot tissue taken approximately 20 cm above the soil surface</tissue>
    </source>
</reference>
<evidence type="ECO:0000256" key="3">
    <source>
        <dbReference type="ARBA" id="ARBA00022617"/>
    </source>
</evidence>
<evidence type="ECO:0000313" key="14">
    <source>
        <dbReference type="EMBL" id="JAD84831.1"/>
    </source>
</evidence>
<keyword evidence="9 12" id="KW-0503">Monooxygenase</keyword>
<evidence type="ECO:0000256" key="7">
    <source>
        <dbReference type="ARBA" id="ARBA00023002"/>
    </source>
</evidence>
<dbReference type="AlphaFoldDB" id="A0A0A9DAH8"/>
<evidence type="ECO:0000256" key="13">
    <source>
        <dbReference type="SAM" id="Phobius"/>
    </source>
</evidence>
<evidence type="ECO:0000256" key="9">
    <source>
        <dbReference type="ARBA" id="ARBA00023033"/>
    </source>
</evidence>
<dbReference type="GO" id="GO:0006629">
    <property type="term" value="P:lipid metabolic process"/>
    <property type="evidence" value="ECO:0007669"/>
    <property type="project" value="UniProtKB-ARBA"/>
</dbReference>
<feature type="binding site" description="axial binding residue" evidence="11">
    <location>
        <position position="472"/>
    </location>
    <ligand>
        <name>heme</name>
        <dbReference type="ChEBI" id="CHEBI:30413"/>
    </ligand>
    <ligandPart>
        <name>Fe</name>
        <dbReference type="ChEBI" id="CHEBI:18248"/>
    </ligandPart>
</feature>
<evidence type="ECO:0000256" key="4">
    <source>
        <dbReference type="ARBA" id="ARBA00022692"/>
    </source>
</evidence>
<evidence type="ECO:0000256" key="12">
    <source>
        <dbReference type="RuleBase" id="RU000461"/>
    </source>
</evidence>